<protein>
    <recommendedName>
        <fullName evidence="1">Glycolipid transfer protein domain-containing protein</fullName>
    </recommendedName>
</protein>
<name>A0ABN8L9L0_CHISP</name>
<feature type="domain" description="Glycolipid transfer protein" evidence="1">
    <location>
        <begin position="28"/>
        <end position="170"/>
    </location>
</feature>
<dbReference type="PANTHER" id="PTHR10219:SF43">
    <property type="entry name" value="GLYCOLIPID TRANSFER PROTEIN DOMAIN-CONTAINING PROTEIN"/>
    <property type="match status" value="1"/>
</dbReference>
<evidence type="ECO:0000259" key="1">
    <source>
        <dbReference type="Pfam" id="PF08718"/>
    </source>
</evidence>
<dbReference type="InterPro" id="IPR014830">
    <property type="entry name" value="Glycolipid_transfer_prot_dom"/>
</dbReference>
<sequence>MSNENTLDLHYVHQSFQRSLKEDDDVVIEAYIDGYNELVKFLNLIGSVFSFVSSDVKSKIKVMEKHREGDDAINYESFKKMMKYEKETSLHDKSGFVSGSRTMLRLHRGLDFIRLFLKRLAEEEDGLSTCGMCQFSYNETLAEFHPWYIRKAATLAMHALPSKPDLLKKIFGSEESLFAAMEILPQTLGSCDEVYRTQRVLYGNRCRRLAPTTLPPNR</sequence>
<reference evidence="2" key="1">
    <citation type="submission" date="2021-12" db="EMBL/GenBank/DDBJ databases">
        <authorList>
            <person name="King R."/>
        </authorList>
    </citation>
    <scope>NUCLEOTIDE SEQUENCE</scope>
</reference>
<dbReference type="EMBL" id="OU963912">
    <property type="protein sequence ID" value="CAH2984758.1"/>
    <property type="molecule type" value="Genomic_DNA"/>
</dbReference>
<evidence type="ECO:0000313" key="2">
    <source>
        <dbReference type="EMBL" id="CAH2984758.1"/>
    </source>
</evidence>
<dbReference type="Proteomes" id="UP001153292">
    <property type="component" value="Chromosome 19"/>
</dbReference>
<dbReference type="Pfam" id="PF08718">
    <property type="entry name" value="GLTP"/>
    <property type="match status" value="1"/>
</dbReference>
<dbReference type="PANTHER" id="PTHR10219">
    <property type="entry name" value="GLYCOLIPID TRANSFER PROTEIN-RELATED"/>
    <property type="match status" value="1"/>
</dbReference>
<dbReference type="SUPFAM" id="SSF110004">
    <property type="entry name" value="Glycolipid transfer protein, GLTP"/>
    <property type="match status" value="1"/>
</dbReference>
<accession>A0ABN8L9L0</accession>
<keyword evidence="3" id="KW-1185">Reference proteome</keyword>
<organism evidence="2 3">
    <name type="scientific">Chilo suppressalis</name>
    <name type="common">Asiatic rice borer moth</name>
    <dbReference type="NCBI Taxonomy" id="168631"/>
    <lineage>
        <taxon>Eukaryota</taxon>
        <taxon>Metazoa</taxon>
        <taxon>Ecdysozoa</taxon>
        <taxon>Arthropoda</taxon>
        <taxon>Hexapoda</taxon>
        <taxon>Insecta</taxon>
        <taxon>Pterygota</taxon>
        <taxon>Neoptera</taxon>
        <taxon>Endopterygota</taxon>
        <taxon>Lepidoptera</taxon>
        <taxon>Glossata</taxon>
        <taxon>Ditrysia</taxon>
        <taxon>Pyraloidea</taxon>
        <taxon>Crambidae</taxon>
        <taxon>Crambinae</taxon>
        <taxon>Chilo</taxon>
    </lineage>
</organism>
<dbReference type="InterPro" id="IPR036497">
    <property type="entry name" value="GLTP_sf"/>
</dbReference>
<dbReference type="Gene3D" id="1.10.3520.10">
    <property type="entry name" value="Glycolipid transfer protein"/>
    <property type="match status" value="1"/>
</dbReference>
<evidence type="ECO:0000313" key="3">
    <source>
        <dbReference type="Proteomes" id="UP001153292"/>
    </source>
</evidence>
<gene>
    <name evidence="2" type="ORF">CHILSU_LOCUS4682</name>
</gene>
<proteinExistence type="predicted"/>